<evidence type="ECO:0000313" key="2">
    <source>
        <dbReference type="Proteomes" id="UP000828390"/>
    </source>
</evidence>
<sequence length="161" mass="17746">MEDALKNIGNEITEAIIKAGYGQLASIKRKGDEVLNELDNAATAVKAIITNKTANTDKCEHQGLTGEETTSPMNSKLSKIQAWLIDEYQTMGVAPVSMLHTDIDVPLERIYVAPSIRELKRGQKNRNSGHDLFHTSLTGTDVSSYNELLCREGKPVNTIYI</sequence>
<dbReference type="Proteomes" id="UP000828390">
    <property type="component" value="Unassembled WGS sequence"/>
</dbReference>
<dbReference type="EMBL" id="JAIWYP010000012">
    <property type="protein sequence ID" value="KAH3725011.1"/>
    <property type="molecule type" value="Genomic_DNA"/>
</dbReference>
<organism evidence="1 2">
    <name type="scientific">Dreissena polymorpha</name>
    <name type="common">Zebra mussel</name>
    <name type="synonym">Mytilus polymorpha</name>
    <dbReference type="NCBI Taxonomy" id="45954"/>
    <lineage>
        <taxon>Eukaryota</taxon>
        <taxon>Metazoa</taxon>
        <taxon>Spiralia</taxon>
        <taxon>Lophotrochozoa</taxon>
        <taxon>Mollusca</taxon>
        <taxon>Bivalvia</taxon>
        <taxon>Autobranchia</taxon>
        <taxon>Heteroconchia</taxon>
        <taxon>Euheterodonta</taxon>
        <taxon>Imparidentia</taxon>
        <taxon>Neoheterodontei</taxon>
        <taxon>Myida</taxon>
        <taxon>Dreissenoidea</taxon>
        <taxon>Dreissenidae</taxon>
        <taxon>Dreissena</taxon>
    </lineage>
</organism>
<reference evidence="1" key="1">
    <citation type="journal article" date="2019" name="bioRxiv">
        <title>The Genome of the Zebra Mussel, Dreissena polymorpha: A Resource for Invasive Species Research.</title>
        <authorList>
            <person name="McCartney M.A."/>
            <person name="Auch B."/>
            <person name="Kono T."/>
            <person name="Mallez S."/>
            <person name="Zhang Y."/>
            <person name="Obille A."/>
            <person name="Becker A."/>
            <person name="Abrahante J.E."/>
            <person name="Garbe J."/>
            <person name="Badalamenti J.P."/>
            <person name="Herman A."/>
            <person name="Mangelson H."/>
            <person name="Liachko I."/>
            <person name="Sullivan S."/>
            <person name="Sone E.D."/>
            <person name="Koren S."/>
            <person name="Silverstein K.A.T."/>
            <person name="Beckman K.B."/>
            <person name="Gohl D.M."/>
        </authorList>
    </citation>
    <scope>NUCLEOTIDE SEQUENCE</scope>
    <source>
        <strain evidence="1">Duluth1</strain>
        <tissue evidence="1">Whole animal</tissue>
    </source>
</reference>
<evidence type="ECO:0000313" key="1">
    <source>
        <dbReference type="EMBL" id="KAH3725011.1"/>
    </source>
</evidence>
<comment type="caution">
    <text evidence="1">The sequence shown here is derived from an EMBL/GenBank/DDBJ whole genome shotgun (WGS) entry which is preliminary data.</text>
</comment>
<keyword evidence="2" id="KW-1185">Reference proteome</keyword>
<protein>
    <submittedName>
        <fullName evidence="1">Uncharacterized protein</fullName>
    </submittedName>
</protein>
<proteinExistence type="predicted"/>
<dbReference type="AlphaFoldDB" id="A0A9D4CHZ7"/>
<gene>
    <name evidence="1" type="ORF">DPMN_050839</name>
</gene>
<accession>A0A9D4CHZ7</accession>
<reference evidence="1" key="2">
    <citation type="submission" date="2020-11" db="EMBL/GenBank/DDBJ databases">
        <authorList>
            <person name="McCartney M.A."/>
            <person name="Auch B."/>
            <person name="Kono T."/>
            <person name="Mallez S."/>
            <person name="Becker A."/>
            <person name="Gohl D.M."/>
            <person name="Silverstein K.A.T."/>
            <person name="Koren S."/>
            <person name="Bechman K.B."/>
            <person name="Herman A."/>
            <person name="Abrahante J.E."/>
            <person name="Garbe J."/>
        </authorList>
    </citation>
    <scope>NUCLEOTIDE SEQUENCE</scope>
    <source>
        <strain evidence="1">Duluth1</strain>
        <tissue evidence="1">Whole animal</tissue>
    </source>
</reference>
<name>A0A9D4CHZ7_DREPO</name>